<reference evidence="3" key="1">
    <citation type="submission" date="2023-09" db="UniProtKB">
        <authorList>
            <consortium name="Ensembl"/>
        </authorList>
    </citation>
    <scope>IDENTIFICATION</scope>
</reference>
<accession>A0A3B4FT87</accession>
<organism evidence="3">
    <name type="scientific">Pundamilia nyererei</name>
    <dbReference type="NCBI Taxonomy" id="303518"/>
    <lineage>
        <taxon>Eukaryota</taxon>
        <taxon>Metazoa</taxon>
        <taxon>Chordata</taxon>
        <taxon>Craniata</taxon>
        <taxon>Vertebrata</taxon>
        <taxon>Euteleostomi</taxon>
        <taxon>Actinopterygii</taxon>
        <taxon>Neopterygii</taxon>
        <taxon>Teleostei</taxon>
        <taxon>Neoteleostei</taxon>
        <taxon>Acanthomorphata</taxon>
        <taxon>Ovalentaria</taxon>
        <taxon>Cichlomorphae</taxon>
        <taxon>Cichliformes</taxon>
        <taxon>Cichlidae</taxon>
        <taxon>African cichlids</taxon>
        <taxon>Pseudocrenilabrinae</taxon>
        <taxon>Haplochromini</taxon>
        <taxon>Pundamilia</taxon>
    </lineage>
</organism>
<protein>
    <recommendedName>
        <fullName evidence="2">Chemokine interleukin-8-like domain-containing protein</fullName>
    </recommendedName>
</protein>
<dbReference type="Gene3D" id="2.40.50.40">
    <property type="match status" value="1"/>
</dbReference>
<evidence type="ECO:0000256" key="1">
    <source>
        <dbReference type="ARBA" id="ARBA00022514"/>
    </source>
</evidence>
<dbReference type="GO" id="GO:0006955">
    <property type="term" value="P:immune response"/>
    <property type="evidence" value="ECO:0007669"/>
    <property type="project" value="InterPro"/>
</dbReference>
<dbReference type="InterPro" id="IPR036048">
    <property type="entry name" value="Interleukin_8-like_sf"/>
</dbReference>
<dbReference type="AlphaFoldDB" id="A0A3B4FT87"/>
<dbReference type="CDD" id="cd00169">
    <property type="entry name" value="Chemokine"/>
    <property type="match status" value="1"/>
</dbReference>
<dbReference type="Ensembl" id="ENSPNYT00000014202.1">
    <property type="protein sequence ID" value="ENSPNYP00000013855.1"/>
    <property type="gene ID" value="ENSPNYG00000010508.1"/>
</dbReference>
<proteinExistence type="predicted"/>
<evidence type="ECO:0000259" key="2">
    <source>
        <dbReference type="SMART" id="SM00199"/>
    </source>
</evidence>
<dbReference type="GO" id="GO:0008009">
    <property type="term" value="F:chemokine activity"/>
    <property type="evidence" value="ECO:0007669"/>
    <property type="project" value="InterPro"/>
</dbReference>
<dbReference type="Pfam" id="PF00048">
    <property type="entry name" value="IL8"/>
    <property type="match status" value="1"/>
</dbReference>
<name>A0A3B4FT87_9CICH</name>
<dbReference type="InterPro" id="IPR001811">
    <property type="entry name" value="Chemokine_IL8-like_dom"/>
</dbReference>
<keyword evidence="1" id="KW-0202">Cytokine</keyword>
<feature type="domain" description="Chemokine interleukin-8-like" evidence="2">
    <location>
        <begin position="22"/>
        <end position="80"/>
    </location>
</feature>
<dbReference type="SMART" id="SM00199">
    <property type="entry name" value="SCY"/>
    <property type="match status" value="1"/>
</dbReference>
<evidence type="ECO:0000313" key="3">
    <source>
        <dbReference type="Ensembl" id="ENSPNYP00000013855.1"/>
    </source>
</evidence>
<dbReference type="SUPFAM" id="SSF54117">
    <property type="entry name" value="Interleukin 8-like chemokines"/>
    <property type="match status" value="1"/>
</dbReference>
<sequence length="80" mass="8684">CTGAPNLFLLRCTSTKVRPGSKRACCVVVTSVDMSPEVVGEIYREQAARGHCVKAIIFNTKNGQLCANPAAQWVKDRKSC</sequence>
<dbReference type="GO" id="GO:0005615">
    <property type="term" value="C:extracellular space"/>
    <property type="evidence" value="ECO:0007669"/>
    <property type="project" value="UniProtKB-KW"/>
</dbReference>
<dbReference type="GeneTree" id="ENSGT01150000287013"/>